<organism evidence="2">
    <name type="scientific">Harvfovirus sp</name>
    <dbReference type="NCBI Taxonomy" id="2487768"/>
    <lineage>
        <taxon>Viruses</taxon>
        <taxon>Varidnaviria</taxon>
        <taxon>Bamfordvirae</taxon>
        <taxon>Nucleocytoviricota</taxon>
        <taxon>Megaviricetes</taxon>
        <taxon>Imitervirales</taxon>
        <taxon>Mimiviridae</taxon>
        <taxon>Klosneuvirinae</taxon>
    </lineage>
</organism>
<name>A0A3G5A273_9VIRU</name>
<evidence type="ECO:0000256" key="1">
    <source>
        <dbReference type="SAM" id="Phobius"/>
    </source>
</evidence>
<keyword evidence="1" id="KW-1133">Transmembrane helix</keyword>
<accession>A0A3G5A273</accession>
<protein>
    <submittedName>
        <fullName evidence="2">Uncharacterized protein</fullName>
    </submittedName>
</protein>
<reference evidence="2" key="1">
    <citation type="submission" date="2018-10" db="EMBL/GenBank/DDBJ databases">
        <title>Hidden diversity of soil giant viruses.</title>
        <authorList>
            <person name="Schulz F."/>
            <person name="Alteio L."/>
            <person name="Goudeau D."/>
            <person name="Ryan E.M."/>
            <person name="Malmstrom R.R."/>
            <person name="Blanchard J."/>
            <person name="Woyke T."/>
        </authorList>
    </citation>
    <scope>NUCLEOTIDE SEQUENCE</scope>
    <source>
        <strain evidence="2">HAV1</strain>
    </source>
</reference>
<sequence>MSAAARRRGRRRVPYGNECFTQLLLEPLNSIKREEGKVRAEALRKGKMADYQRSVDRFAWEVACWRYNRLISEGAMIVVPMIKGKLFKSYSWIIFQVIIFGDLMTFAMSLTFEIVCCEDSAFYSGDMLRDVTINGELRKYYGPRSLTGNSYMFCLVPNTFLDCVHVRDLEYRQTTMSVCFGEMTSRLTFAPVQVMGSNGIKHLDGNKMNLDANTFFERVSEIRRMYDDILRKVFMKRPFVPSTVVQLMGEYLVITSE</sequence>
<dbReference type="EMBL" id="MK072268">
    <property type="protein sequence ID" value="AYV81295.1"/>
    <property type="molecule type" value="Genomic_DNA"/>
</dbReference>
<proteinExistence type="predicted"/>
<evidence type="ECO:0000313" key="2">
    <source>
        <dbReference type="EMBL" id="AYV81295.1"/>
    </source>
</evidence>
<keyword evidence="1" id="KW-0812">Transmembrane</keyword>
<gene>
    <name evidence="2" type="ORF">Harvfovirus26_3</name>
</gene>
<keyword evidence="1" id="KW-0472">Membrane</keyword>
<feature type="transmembrane region" description="Helical" evidence="1">
    <location>
        <begin position="90"/>
        <end position="112"/>
    </location>
</feature>